<dbReference type="EMBL" id="JASHIF010000004">
    <property type="protein sequence ID" value="MDI9858825.1"/>
    <property type="molecule type" value="Genomic_DNA"/>
</dbReference>
<dbReference type="InterPro" id="IPR011990">
    <property type="entry name" value="TPR-like_helical_dom_sf"/>
</dbReference>
<proteinExistence type="predicted"/>
<name>A0ABT6Y5I0_9BACT</name>
<dbReference type="RefSeq" id="WP_283343929.1">
    <property type="nucleotide sequence ID" value="NZ_JASHIF010000004.1"/>
</dbReference>
<evidence type="ECO:0000313" key="1">
    <source>
        <dbReference type="EMBL" id="MDI9858825.1"/>
    </source>
</evidence>
<evidence type="ECO:0000313" key="2">
    <source>
        <dbReference type="Proteomes" id="UP001236507"/>
    </source>
</evidence>
<accession>A0ABT6Y5I0</accession>
<dbReference type="PROSITE" id="PS51257">
    <property type="entry name" value="PROKAR_LIPOPROTEIN"/>
    <property type="match status" value="1"/>
</dbReference>
<dbReference type="InterPro" id="IPR041662">
    <property type="entry name" value="SusD-like_2"/>
</dbReference>
<reference evidence="1 2" key="1">
    <citation type="submission" date="2023-05" db="EMBL/GenBank/DDBJ databases">
        <title>Novel species of genus Flectobacillus isolated from stream in China.</title>
        <authorList>
            <person name="Lu H."/>
        </authorList>
    </citation>
    <scope>NUCLEOTIDE SEQUENCE [LARGE SCALE GENOMIC DNA]</scope>
    <source>
        <strain evidence="1 2">KCTC 42575</strain>
    </source>
</reference>
<dbReference type="Pfam" id="PF12771">
    <property type="entry name" value="SusD-like_2"/>
    <property type="match status" value="1"/>
</dbReference>
<organism evidence="1 2">
    <name type="scientific">Flectobacillus roseus</name>
    <dbReference type="NCBI Taxonomy" id="502259"/>
    <lineage>
        <taxon>Bacteria</taxon>
        <taxon>Pseudomonadati</taxon>
        <taxon>Bacteroidota</taxon>
        <taxon>Cytophagia</taxon>
        <taxon>Cytophagales</taxon>
        <taxon>Flectobacillaceae</taxon>
        <taxon>Flectobacillus</taxon>
    </lineage>
</organism>
<comment type="caution">
    <text evidence="1">The sequence shown here is derived from an EMBL/GenBank/DDBJ whole genome shotgun (WGS) entry which is preliminary data.</text>
</comment>
<dbReference type="Gene3D" id="1.25.40.390">
    <property type="match status" value="1"/>
</dbReference>
<keyword evidence="1" id="KW-0449">Lipoprotein</keyword>
<protein>
    <submittedName>
        <fullName evidence="1">SusD/RagB family nutrient-binding outer membrane lipoprotein</fullName>
    </submittedName>
</protein>
<gene>
    <name evidence="1" type="ORF">QM524_06380</name>
</gene>
<keyword evidence="2" id="KW-1185">Reference proteome</keyword>
<dbReference type="Proteomes" id="UP001236507">
    <property type="component" value="Unassembled WGS sequence"/>
</dbReference>
<sequence>MKKVSSYIFLAATTLLMSSCQDYLNINEDPSNPQVAEGYALLPPIVSQMVRGEQFDGRYAGQYSQVWSSSAAGNTWDLHSYASGSDAGGEKWRSHYWSIGQNIDLIVADGVAKQKWDYVGAAKAIRAWSWQSTSDWHCEMVLKQAFEPNRYVFDYDSQDLIYEEVRRLSQEALDNLNKTGDGVGSLVRGDKVYSGNVDKWKKFVYANLARNANHISNKSSYNPDKVIEYCDKAMSSNADNFMVPHRGSSTADGNFFGPLRDNMQSFRQTDFSISLLDGRVFNGVVDPRLPLMFTACVDGVFRGVTPGSVDPNATPVDNPKRVPILWGVPPSALVGKSPVDVTKGKYIYKDDAPFPIITYSEIQFIKAEAAFKKGDKATALAAYKNAIAAHMDFVGVSATDKAAFLASKAVKQTGADLTLSDIMCQKFIALYAHGNVETWVDLRRYRYDSNVYTGFTLPRTFATENNGKPVQRVRPRYNSEYVWNRASLDKLGGNNPDYHTYEQWFTKAE</sequence>
<dbReference type="SUPFAM" id="SSF48452">
    <property type="entry name" value="TPR-like"/>
    <property type="match status" value="1"/>
</dbReference>